<dbReference type="Gene3D" id="1.25.40.20">
    <property type="entry name" value="Ankyrin repeat-containing domain"/>
    <property type="match status" value="3"/>
</dbReference>
<accession>A0A364N782</accession>
<evidence type="ECO:0000259" key="5">
    <source>
        <dbReference type="Pfam" id="PF24883"/>
    </source>
</evidence>
<dbReference type="InterPro" id="IPR036770">
    <property type="entry name" value="Ankyrin_rpt-contain_sf"/>
</dbReference>
<feature type="compositionally biased region" description="Polar residues" evidence="4">
    <location>
        <begin position="973"/>
        <end position="987"/>
    </location>
</feature>
<keyword evidence="2 3" id="KW-0040">ANK repeat</keyword>
<dbReference type="SUPFAM" id="SSF48403">
    <property type="entry name" value="Ankyrin repeat"/>
    <property type="match status" value="2"/>
</dbReference>
<dbReference type="PROSITE" id="PS50297">
    <property type="entry name" value="ANK_REP_REGION"/>
    <property type="match status" value="3"/>
</dbReference>
<proteinExistence type="predicted"/>
<dbReference type="EMBL" id="QGDH01000039">
    <property type="protein sequence ID" value="RAR13185.1"/>
    <property type="molecule type" value="Genomic_DNA"/>
</dbReference>
<evidence type="ECO:0000256" key="2">
    <source>
        <dbReference type="ARBA" id="ARBA00023043"/>
    </source>
</evidence>
<organism evidence="6 7">
    <name type="scientific">Stemphylium lycopersici</name>
    <name type="common">Tomato gray leaf spot disease fungus</name>
    <name type="synonym">Thyrospora lycopersici</name>
    <dbReference type="NCBI Taxonomy" id="183478"/>
    <lineage>
        <taxon>Eukaryota</taxon>
        <taxon>Fungi</taxon>
        <taxon>Dikarya</taxon>
        <taxon>Ascomycota</taxon>
        <taxon>Pezizomycotina</taxon>
        <taxon>Dothideomycetes</taxon>
        <taxon>Pleosporomycetidae</taxon>
        <taxon>Pleosporales</taxon>
        <taxon>Pleosporineae</taxon>
        <taxon>Pleosporaceae</taxon>
        <taxon>Stemphylium</taxon>
    </lineage>
</organism>
<dbReference type="Pfam" id="PF24883">
    <property type="entry name" value="NPHP3_N"/>
    <property type="match status" value="1"/>
</dbReference>
<evidence type="ECO:0000256" key="4">
    <source>
        <dbReference type="SAM" id="MobiDB-lite"/>
    </source>
</evidence>
<dbReference type="STRING" id="183478.A0A364N782"/>
<dbReference type="PANTHER" id="PTHR24198:SF165">
    <property type="entry name" value="ANKYRIN REPEAT-CONTAINING PROTEIN-RELATED"/>
    <property type="match status" value="1"/>
</dbReference>
<evidence type="ECO:0000256" key="1">
    <source>
        <dbReference type="ARBA" id="ARBA00022737"/>
    </source>
</evidence>
<feature type="repeat" description="ANK" evidence="3">
    <location>
        <begin position="829"/>
        <end position="861"/>
    </location>
</feature>
<dbReference type="InterPro" id="IPR056884">
    <property type="entry name" value="NPHP3-like_N"/>
</dbReference>
<evidence type="ECO:0000256" key="3">
    <source>
        <dbReference type="PROSITE-ProRule" id="PRU00023"/>
    </source>
</evidence>
<keyword evidence="7" id="KW-1185">Reference proteome</keyword>
<feature type="repeat" description="ANK" evidence="3">
    <location>
        <begin position="729"/>
        <end position="761"/>
    </location>
</feature>
<evidence type="ECO:0000313" key="6">
    <source>
        <dbReference type="EMBL" id="RAR13185.1"/>
    </source>
</evidence>
<reference evidence="7" key="1">
    <citation type="submission" date="2018-05" db="EMBL/GenBank/DDBJ databases">
        <title>Draft genome sequence of Stemphylium lycopersici strain CIDEFI 213.</title>
        <authorList>
            <person name="Medina R."/>
            <person name="Franco M.E.E."/>
            <person name="Lucentini C.G."/>
            <person name="Saparrat M.C.N."/>
            <person name="Balatti P.A."/>
        </authorList>
    </citation>
    <scope>NUCLEOTIDE SEQUENCE [LARGE SCALE GENOMIC DNA]</scope>
    <source>
        <strain evidence="7">CIDEFI 213</strain>
    </source>
</reference>
<feature type="domain" description="Nephrocystin 3-like N-terminal" evidence="5">
    <location>
        <begin position="32"/>
        <end position="192"/>
    </location>
</feature>
<keyword evidence="1" id="KW-0677">Repeat</keyword>
<feature type="repeat" description="ANK" evidence="3">
    <location>
        <begin position="564"/>
        <end position="596"/>
    </location>
</feature>
<dbReference type="Pfam" id="PF00023">
    <property type="entry name" value="Ank"/>
    <property type="match status" value="1"/>
</dbReference>
<dbReference type="InterPro" id="IPR002110">
    <property type="entry name" value="Ankyrin_rpt"/>
</dbReference>
<sequence>METTNDRHEDAKHTGGWLYSNTPLTEFAQRFCEFRDDFDSGNQTLACPGYPGVGKTCRAVSVKNHLASLRNSFPKPHETAISALYLGHGDVKILSSQELILYLFEDLERQCQGSGLRHDSVAVLHRTIGENIAPSDEVVFTAFDSLCQSLRAFYIIVDGLEEYPYGHRKKLLDFISRLQAKRSPKIKMYVTFRPMGDFATRFQNCKSSMVLAHDDDIRQFIDNKINTSEKLLEYESADPKLRETIKSTVLKVSEKMFFIAWAHMQRLADVPTLGHLEQTLSDLSSMTANDFYRDELINIHKSGGYNGWNRRKTGLKILSLVYFSRQRLSLKALQYAIALEIDAKTLPRDKDYLSPTDIKRYTRLLVSVHEETGYVSSSHQTARTYFDRVQWCDFPEAAQDIISVCAKHLSFLGTEVFPTIAEFAQHAFTSFALAVLGDQIRLIEGQPKVTFHADQVTLLVPLGLELRNISSIYHESHQPARADQTSRGLESCVMSPDLRQLLVATAMNPLVRELFFSESEHAKRLYNTAPTNSGPLAFGALLGSQFIVSALLTSNALIDHANSEGDTALTIAMKLGCAEVVDTLLQHGATFDCKSPAGWEVLLHTMTQPTGTDRNYACIAENALNDAVAEAKKKQFSKKAKGVLLLKSAYDGHYEHFANALSICTRIGVHPDLFITAFLVAVERKRLVSGDSSLLGGASQDISRHGSEHDKIIERLLEHGVDVNRCDGAGNTALHRAARWNSIHLVQYLLAHGASPDIKNKAGHTPWHTICDKPTHQDIGNLLLGGGGDPNTRDHDGVSCLYIAAAGGHIESMMTMLTAGTDPGIQTLYGWTPLHWAAGNGHYEATRLLLDWDKHPTRADPNCLSDTTETALDRAIASGHMEIIELLRLHGGKTGRELLEIPSASSDPEVDAFGFSLDNQVSDEELLEFWRQMEQMGFSDASFSRVAAGTEERRSLWKRMKKFLSLSKRNRRSASSSPRTQPSTPADRSTYRGGYTSSSLSPQSLGSRWSESRSPSVPSRGRSGPASPRPVGHSLTPLSQSGSNRDDGDGLPVRPDVIGSLQMGEVLSSDDRQNWLDPGPSANDENPRQVMLSQERLDNLFYILDGLSQYERELAARHLQYVGDGPAFPPLPAARASECHSTCLPKGRVWPEICTRCVKGKRDCDPGRNAPRVGGQQFTVACSEETKSEVSNQVMELLLPTSDNYEPATSGSYPSDEYQLTADHNGGIYPEQGDALVYHVAHYLGEYNTWSADWPHPYQVENLEFGGLPETTYGGVDDAQLSQSLESRVICVASETQFSHATSRVTELNFHLMPGPTYMASHNYQIHMIWRLENRVARLWGCYETFACTGAVSELFSQIVSCFFGTRCREYAAKYPMVHEAYLACGAADALMNWKLPPDQRNAYRREYDKHHARAQRLINEALDEFRRAGDQGRYRDVLPVYYAAFLFHAAAACAQEEHALRYLNLAEQAFSLLDAHTTEFPLGMQRYKQRGLLKGNWGVRMLVSNCLTVLC</sequence>
<evidence type="ECO:0000313" key="7">
    <source>
        <dbReference type="Proteomes" id="UP000249619"/>
    </source>
</evidence>
<protein>
    <submittedName>
        <fullName evidence="6">Ankyrin repeat-containing protein</fullName>
    </submittedName>
</protein>
<name>A0A364N782_STELY</name>
<comment type="caution">
    <text evidence="6">The sequence shown here is derived from an EMBL/GenBank/DDBJ whole genome shotgun (WGS) entry which is preliminary data.</text>
</comment>
<gene>
    <name evidence="6" type="ORF">DDE83_003441</name>
</gene>
<dbReference type="PANTHER" id="PTHR24198">
    <property type="entry name" value="ANKYRIN REPEAT AND PROTEIN KINASE DOMAIN-CONTAINING PROTEIN"/>
    <property type="match status" value="1"/>
</dbReference>
<dbReference type="Proteomes" id="UP000249619">
    <property type="component" value="Unassembled WGS sequence"/>
</dbReference>
<feature type="region of interest" description="Disordered" evidence="4">
    <location>
        <begin position="967"/>
        <end position="1087"/>
    </location>
</feature>
<feature type="compositionally biased region" description="Low complexity" evidence="4">
    <location>
        <begin position="997"/>
        <end position="1030"/>
    </location>
</feature>
<dbReference type="PROSITE" id="PS50088">
    <property type="entry name" value="ANK_REPEAT"/>
    <property type="match status" value="3"/>
</dbReference>
<dbReference type="SMART" id="SM00248">
    <property type="entry name" value="ANK"/>
    <property type="match status" value="7"/>
</dbReference>
<dbReference type="Pfam" id="PF12796">
    <property type="entry name" value="Ank_2"/>
    <property type="match status" value="2"/>
</dbReference>